<keyword evidence="2" id="KW-1185">Reference proteome</keyword>
<feature type="non-terminal residue" evidence="1">
    <location>
        <position position="237"/>
    </location>
</feature>
<evidence type="ECO:0000313" key="1">
    <source>
        <dbReference type="EMBL" id="RVD92069.1"/>
    </source>
</evidence>
<name>A0A437ALX1_9MICR</name>
<gene>
    <name evidence="1" type="ORF">TUBRATIS_14400</name>
</gene>
<accession>A0A437ALX1</accession>
<reference evidence="1 2" key="1">
    <citation type="submission" date="2018-10" db="EMBL/GenBank/DDBJ databases">
        <title>Draft genome sequence of the microsporidian Tubulinosema ratisbonensis.</title>
        <authorList>
            <person name="Polonais V."/>
            <person name="Peyretaillade E."/>
            <person name="Niehus S."/>
            <person name="Wawrzyniak I."/>
            <person name="Franchet A."/>
            <person name="Gaspin C."/>
            <person name="Reichstadt M."/>
            <person name="Belser C."/>
            <person name="Labadie K."/>
            <person name="Delbac F."/>
            <person name="Ferrandon D."/>
        </authorList>
    </citation>
    <scope>NUCLEOTIDE SEQUENCE [LARGE SCALE GENOMIC DNA]</scope>
    <source>
        <strain evidence="1 2">Franzen</strain>
    </source>
</reference>
<organism evidence="1 2">
    <name type="scientific">Tubulinosema ratisbonensis</name>
    <dbReference type="NCBI Taxonomy" id="291195"/>
    <lineage>
        <taxon>Eukaryota</taxon>
        <taxon>Fungi</taxon>
        <taxon>Fungi incertae sedis</taxon>
        <taxon>Microsporidia</taxon>
        <taxon>Tubulinosematoidea</taxon>
        <taxon>Tubulinosematidae</taxon>
        <taxon>Tubulinosema</taxon>
    </lineage>
</organism>
<proteinExistence type="predicted"/>
<dbReference type="VEuPathDB" id="MicrosporidiaDB:TUBRATIS_14400"/>
<comment type="caution">
    <text evidence="1">The sequence shown here is derived from an EMBL/GenBank/DDBJ whole genome shotgun (WGS) entry which is preliminary data.</text>
</comment>
<protein>
    <submittedName>
        <fullName evidence="1">Uncharacterized protein</fullName>
    </submittedName>
</protein>
<sequence>MNFFYFVVYCNCNLLSLKITFNKMFIDLCKLPRSSNLDCYIKLKCLVLNNITSFRKTENLDKLIKNKILLLKILKLEDEECTFIYAEKKAYQNLVFLIHFLKFVQKIVRKEKPIFAKNLSYLKILKEKLCKLKDSLPYIQKNPAKWTYVFDDIHTLVDIIAGKCERGPDSYLSNIVSAFESTWLEWNRLEFLERKNKKIDEFYSQLLSDFLEDCHSTQGAKYKSLISKSQQKFMAEY</sequence>
<evidence type="ECO:0000313" key="2">
    <source>
        <dbReference type="Proteomes" id="UP000282876"/>
    </source>
</evidence>
<dbReference type="AlphaFoldDB" id="A0A437ALX1"/>
<dbReference type="Proteomes" id="UP000282876">
    <property type="component" value="Unassembled WGS sequence"/>
</dbReference>
<dbReference type="EMBL" id="RCSS01000321">
    <property type="protein sequence ID" value="RVD92069.1"/>
    <property type="molecule type" value="Genomic_DNA"/>
</dbReference>